<organism evidence="2 3">
    <name type="scientific">Burkholderia latens</name>
    <dbReference type="NCBI Taxonomy" id="488446"/>
    <lineage>
        <taxon>Bacteria</taxon>
        <taxon>Pseudomonadati</taxon>
        <taxon>Pseudomonadota</taxon>
        <taxon>Betaproteobacteria</taxon>
        <taxon>Burkholderiales</taxon>
        <taxon>Burkholderiaceae</taxon>
        <taxon>Burkholderia</taxon>
        <taxon>Burkholderia cepacia complex</taxon>
    </lineage>
</organism>
<reference evidence="2 3" key="1">
    <citation type="submission" date="2015-11" db="EMBL/GenBank/DDBJ databases">
        <title>Expanding the genomic diversity of Burkholderia species for the development of highly accurate diagnostics.</title>
        <authorList>
            <person name="Sahl J."/>
            <person name="Keim P."/>
            <person name="Wagner D."/>
        </authorList>
    </citation>
    <scope>NUCLEOTIDE SEQUENCE [LARGE SCALE GENOMIC DNA]</scope>
    <source>
        <strain evidence="2 3">RF32-BP12</strain>
    </source>
</reference>
<dbReference type="EMBL" id="LOTQ01000020">
    <property type="protein sequence ID" value="KVA08379.1"/>
    <property type="molecule type" value="Genomic_DNA"/>
</dbReference>
<sequence length="70" mass="7893">MAAIAACAAGDGRPRRTRDARAFVGRNIDDWRRCARRCNPRRVSREPRAPAGWERLPTSNPADRDHALQP</sequence>
<proteinExistence type="predicted"/>
<dbReference type="AlphaFoldDB" id="A0AAP1C8D6"/>
<comment type="caution">
    <text evidence="2">The sequence shown here is derived from an EMBL/GenBank/DDBJ whole genome shotgun (WGS) entry which is preliminary data.</text>
</comment>
<feature type="region of interest" description="Disordered" evidence="1">
    <location>
        <begin position="40"/>
        <end position="70"/>
    </location>
</feature>
<evidence type="ECO:0000256" key="1">
    <source>
        <dbReference type="SAM" id="MobiDB-lite"/>
    </source>
</evidence>
<evidence type="ECO:0000313" key="3">
    <source>
        <dbReference type="Proteomes" id="UP000056450"/>
    </source>
</evidence>
<evidence type="ECO:0000313" key="2">
    <source>
        <dbReference type="EMBL" id="KVA08379.1"/>
    </source>
</evidence>
<dbReference type="Proteomes" id="UP000056450">
    <property type="component" value="Unassembled WGS sequence"/>
</dbReference>
<name>A0AAP1C8D6_9BURK</name>
<protein>
    <submittedName>
        <fullName evidence="2">Uncharacterized protein</fullName>
    </submittedName>
</protein>
<gene>
    <name evidence="2" type="ORF">WI41_14615</name>
</gene>
<accession>A0AAP1C8D6</accession>